<keyword evidence="2" id="KW-1185">Reference proteome</keyword>
<comment type="caution">
    <text evidence="1">The sequence shown here is derived from an EMBL/GenBank/DDBJ whole genome shotgun (WGS) entry which is preliminary data.</text>
</comment>
<evidence type="ECO:0000313" key="2">
    <source>
        <dbReference type="Proteomes" id="UP000823388"/>
    </source>
</evidence>
<dbReference type="EMBL" id="CM029051">
    <property type="protein sequence ID" value="KAG2562072.1"/>
    <property type="molecule type" value="Genomic_DNA"/>
</dbReference>
<organism evidence="1 2">
    <name type="scientific">Panicum virgatum</name>
    <name type="common">Blackwell switchgrass</name>
    <dbReference type="NCBI Taxonomy" id="38727"/>
    <lineage>
        <taxon>Eukaryota</taxon>
        <taxon>Viridiplantae</taxon>
        <taxon>Streptophyta</taxon>
        <taxon>Embryophyta</taxon>
        <taxon>Tracheophyta</taxon>
        <taxon>Spermatophyta</taxon>
        <taxon>Magnoliopsida</taxon>
        <taxon>Liliopsida</taxon>
        <taxon>Poales</taxon>
        <taxon>Poaceae</taxon>
        <taxon>PACMAD clade</taxon>
        <taxon>Panicoideae</taxon>
        <taxon>Panicodae</taxon>
        <taxon>Paniceae</taxon>
        <taxon>Panicinae</taxon>
        <taxon>Panicum</taxon>
        <taxon>Panicum sect. Hiantes</taxon>
    </lineage>
</organism>
<accession>A0A8T0PP98</accession>
<name>A0A8T0PP98_PANVG</name>
<dbReference type="Proteomes" id="UP000823388">
    <property type="component" value="Chromosome 8K"/>
</dbReference>
<protein>
    <submittedName>
        <fullName evidence="1">Uncharacterized protein</fullName>
    </submittedName>
</protein>
<gene>
    <name evidence="1" type="ORF">PVAP13_8KG144300</name>
</gene>
<evidence type="ECO:0000313" key="1">
    <source>
        <dbReference type="EMBL" id="KAG2562072.1"/>
    </source>
</evidence>
<proteinExistence type="predicted"/>
<sequence>MTDSDVAIAAPASGLTQLFAIHENGEGVLPLILPDQEVSTMLQTVLGNADTSLDSSILSGFMRAITI</sequence>
<dbReference type="AlphaFoldDB" id="A0A8T0PP98"/>
<reference evidence="1 2" key="1">
    <citation type="submission" date="2020-05" db="EMBL/GenBank/DDBJ databases">
        <title>WGS assembly of Panicum virgatum.</title>
        <authorList>
            <person name="Lovell J.T."/>
            <person name="Jenkins J."/>
            <person name="Shu S."/>
            <person name="Juenger T.E."/>
            <person name="Schmutz J."/>
        </authorList>
    </citation>
    <scope>NUCLEOTIDE SEQUENCE [LARGE SCALE GENOMIC DNA]</scope>
    <source>
        <strain evidence="2">cv. AP13</strain>
    </source>
</reference>